<evidence type="ECO:0000256" key="2">
    <source>
        <dbReference type="ARBA" id="ARBA00022723"/>
    </source>
</evidence>
<evidence type="ECO:0000256" key="3">
    <source>
        <dbReference type="ARBA" id="ARBA00022771"/>
    </source>
</evidence>
<dbReference type="PANTHER" id="PTHR46481">
    <property type="entry name" value="ZINC FINGER BED DOMAIN-CONTAINING PROTEIN 4"/>
    <property type="match status" value="1"/>
</dbReference>
<dbReference type="InterPro" id="IPR008906">
    <property type="entry name" value="HATC_C_dom"/>
</dbReference>
<dbReference type="OrthoDB" id="101009at2759"/>
<evidence type="ECO:0000259" key="7">
    <source>
        <dbReference type="Pfam" id="PF05699"/>
    </source>
</evidence>
<accession>A0A2P4Y1B8</accession>
<organism evidence="8 9">
    <name type="scientific">Phytophthora palmivora</name>
    <dbReference type="NCBI Taxonomy" id="4796"/>
    <lineage>
        <taxon>Eukaryota</taxon>
        <taxon>Sar</taxon>
        <taxon>Stramenopiles</taxon>
        <taxon>Oomycota</taxon>
        <taxon>Peronosporomycetes</taxon>
        <taxon>Peronosporales</taxon>
        <taxon>Peronosporaceae</taxon>
        <taxon>Phytophthora</taxon>
    </lineage>
</organism>
<reference evidence="8 9" key="1">
    <citation type="journal article" date="2017" name="Genome Biol. Evol.">
        <title>Phytophthora megakarya and P. palmivora, closely related causal agents of cacao black pod rot, underwent increases in genome sizes and gene numbers by different mechanisms.</title>
        <authorList>
            <person name="Ali S.S."/>
            <person name="Shao J."/>
            <person name="Lary D.J."/>
            <person name="Kronmiller B."/>
            <person name="Shen D."/>
            <person name="Strem M.D."/>
            <person name="Amoako-Attah I."/>
            <person name="Akrofi A.Y."/>
            <person name="Begoude B.A."/>
            <person name="Ten Hoopen G.M."/>
            <person name="Coulibaly K."/>
            <person name="Kebe B.I."/>
            <person name="Melnick R.L."/>
            <person name="Guiltinan M.J."/>
            <person name="Tyler B.M."/>
            <person name="Meinhardt L.W."/>
            <person name="Bailey B.A."/>
        </authorList>
    </citation>
    <scope>NUCLEOTIDE SEQUENCE [LARGE SCALE GENOMIC DNA]</scope>
    <source>
        <strain evidence="9">sbr112.9</strain>
    </source>
</reference>
<feature type="region of interest" description="Disordered" evidence="6">
    <location>
        <begin position="65"/>
        <end position="84"/>
    </location>
</feature>
<dbReference type="GO" id="GO:0008270">
    <property type="term" value="F:zinc ion binding"/>
    <property type="evidence" value="ECO:0007669"/>
    <property type="project" value="UniProtKB-KW"/>
</dbReference>
<comment type="subcellular location">
    <subcellularLocation>
        <location evidence="1">Nucleus</location>
    </subcellularLocation>
</comment>
<evidence type="ECO:0000313" key="8">
    <source>
        <dbReference type="EMBL" id="POM71606.1"/>
    </source>
</evidence>
<evidence type="ECO:0000256" key="1">
    <source>
        <dbReference type="ARBA" id="ARBA00004123"/>
    </source>
</evidence>
<dbReference type="Pfam" id="PF05699">
    <property type="entry name" value="Dimer_Tnp_hAT"/>
    <property type="match status" value="1"/>
</dbReference>
<evidence type="ECO:0000256" key="4">
    <source>
        <dbReference type="ARBA" id="ARBA00022833"/>
    </source>
</evidence>
<proteinExistence type="predicted"/>
<dbReference type="InterPro" id="IPR012337">
    <property type="entry name" value="RNaseH-like_sf"/>
</dbReference>
<sequence>MLMQSVRYLYLKLVLERLIDKLPVETFWISQLDPRAALMKHLGAVEREYSSECFISAAIEMAKGHGVSKQQPKTPPPKVQKNTRRAHARQTYFAATQMKSQLQKPIQRCECESERPLYLADACQTSLTTDPLVWWEGKEMRYPILASLVRKWLGCIATSVPSERAFSTSGNLVTLKRYSLAPNIIRDTLFVGQNYEEGDGSDMITMLVQDNCITIEDQVLV</sequence>
<name>A0A2P4Y1B8_9STRA</name>
<gene>
    <name evidence="8" type="ORF">PHPALM_11799</name>
</gene>
<keyword evidence="3" id="KW-0863">Zinc-finger</keyword>
<dbReference type="PANTHER" id="PTHR46481:SF10">
    <property type="entry name" value="ZINC FINGER BED DOMAIN-CONTAINING PROTEIN 39"/>
    <property type="match status" value="1"/>
</dbReference>
<evidence type="ECO:0000256" key="6">
    <source>
        <dbReference type="SAM" id="MobiDB-lite"/>
    </source>
</evidence>
<protein>
    <recommendedName>
        <fullName evidence="7">HAT C-terminal dimerisation domain-containing protein</fullName>
    </recommendedName>
</protein>
<dbReference type="InterPro" id="IPR052035">
    <property type="entry name" value="ZnF_BED_domain_contain"/>
</dbReference>
<dbReference type="Proteomes" id="UP000237271">
    <property type="component" value="Unassembled WGS sequence"/>
</dbReference>
<feature type="domain" description="HAT C-terminal dimerisation" evidence="7">
    <location>
        <begin position="118"/>
        <end position="194"/>
    </location>
</feature>
<keyword evidence="4" id="KW-0862">Zinc</keyword>
<comment type="caution">
    <text evidence="8">The sequence shown here is derived from an EMBL/GenBank/DDBJ whole genome shotgun (WGS) entry which is preliminary data.</text>
</comment>
<dbReference type="GO" id="GO:0046983">
    <property type="term" value="F:protein dimerization activity"/>
    <property type="evidence" value="ECO:0007669"/>
    <property type="project" value="InterPro"/>
</dbReference>
<dbReference type="SUPFAM" id="SSF53098">
    <property type="entry name" value="Ribonuclease H-like"/>
    <property type="match status" value="1"/>
</dbReference>
<evidence type="ECO:0000256" key="5">
    <source>
        <dbReference type="ARBA" id="ARBA00023242"/>
    </source>
</evidence>
<keyword evidence="9" id="KW-1185">Reference proteome</keyword>
<dbReference type="AlphaFoldDB" id="A0A2P4Y1B8"/>
<dbReference type="GO" id="GO:0005634">
    <property type="term" value="C:nucleus"/>
    <property type="evidence" value="ECO:0007669"/>
    <property type="project" value="UniProtKB-SubCell"/>
</dbReference>
<keyword evidence="5" id="KW-0539">Nucleus</keyword>
<evidence type="ECO:0000313" key="9">
    <source>
        <dbReference type="Proteomes" id="UP000237271"/>
    </source>
</evidence>
<dbReference type="EMBL" id="NCKW01006450">
    <property type="protein sequence ID" value="POM71606.1"/>
    <property type="molecule type" value="Genomic_DNA"/>
</dbReference>
<keyword evidence="2" id="KW-0479">Metal-binding</keyword>